<dbReference type="EMBL" id="BDQI01000049">
    <property type="protein sequence ID" value="GAX58306.1"/>
    <property type="molecule type" value="Genomic_DNA"/>
</dbReference>
<name>A0A250VW39_STROL</name>
<proteinExistence type="predicted"/>
<evidence type="ECO:0000256" key="1">
    <source>
        <dbReference type="SAM" id="MobiDB-lite"/>
    </source>
</evidence>
<dbReference type="Gene3D" id="3.40.50.450">
    <property type="match status" value="1"/>
</dbReference>
<reference evidence="3" key="1">
    <citation type="submission" date="2017-05" db="EMBL/GenBank/DDBJ databases">
        <title>Streptomyces olivochromogenes NBRC 3561 whole genome shotgun sequence.</title>
        <authorList>
            <person name="Dohra H."/>
            <person name="Kodani S."/>
        </authorList>
    </citation>
    <scope>NUCLEOTIDE SEQUENCE [LARGE SCALE GENOMIC DNA]</scope>
    <source>
        <strain evidence="3">NBRC 3561</strain>
    </source>
</reference>
<feature type="region of interest" description="Disordered" evidence="1">
    <location>
        <begin position="369"/>
        <end position="395"/>
    </location>
</feature>
<keyword evidence="3" id="KW-1185">Reference proteome</keyword>
<evidence type="ECO:0000313" key="2">
    <source>
        <dbReference type="EMBL" id="GAX58306.1"/>
    </source>
</evidence>
<dbReference type="Proteomes" id="UP000217446">
    <property type="component" value="Unassembled WGS sequence"/>
</dbReference>
<gene>
    <name evidence="2" type="ORF">SO3561_09878</name>
</gene>
<dbReference type="RefSeq" id="WP_067374261.1">
    <property type="nucleotide sequence ID" value="NZ_BDQI01000049.1"/>
</dbReference>
<sequence>MSATTHAAPDDPPQPTWTCFVIGPIGDKHAEYGSPERRLYEGALRVYDEVIRAACQAHGLVPLRADAIADTGEITDQIHRRLHEDDIVIADVSGGNPNVMYELGFRIGCGKPVILIGENGDLPFDIAQLRTIRFRRTDSSLHEARDQLSRVLHEGVTHGFRTVVYADATTSSPAPADDGDDGDGVDNDVPGIVDRLAQAEEQMESVLADVEAMGEAVLRIGEVAEECTPEMNSANEANLPASARLALVRKFSTAVAEPAAAFRASSVAFAERMADIEAGIHASLDIIEDRSPAQRDEDMESFLHQVIEMVESTRSGTTHITEFGSSMRTVVGYSQLLRAPGRDIGIAVRAITSVATRIDPLERRARALLTPADSPPSAPDHDTAVPTVLSHVKAS</sequence>
<evidence type="ECO:0000313" key="3">
    <source>
        <dbReference type="Proteomes" id="UP000217446"/>
    </source>
</evidence>
<protein>
    <recommendedName>
        <fullName evidence="4">Nucleoside 2-deoxyribosyltransferase</fullName>
    </recommendedName>
</protein>
<dbReference type="STRING" id="1963.AQJ27_27310"/>
<dbReference type="SUPFAM" id="SSF52309">
    <property type="entry name" value="N-(deoxy)ribosyltransferase-like"/>
    <property type="match status" value="1"/>
</dbReference>
<dbReference type="AlphaFoldDB" id="A0A250VW39"/>
<accession>A0A250VW39</accession>
<evidence type="ECO:0008006" key="4">
    <source>
        <dbReference type="Google" id="ProtNLM"/>
    </source>
</evidence>
<comment type="caution">
    <text evidence="2">The sequence shown here is derived from an EMBL/GenBank/DDBJ whole genome shotgun (WGS) entry which is preliminary data.</text>
</comment>
<organism evidence="2 3">
    <name type="scientific">Streptomyces olivochromogenes</name>
    <dbReference type="NCBI Taxonomy" id="1963"/>
    <lineage>
        <taxon>Bacteria</taxon>
        <taxon>Bacillati</taxon>
        <taxon>Actinomycetota</taxon>
        <taxon>Actinomycetes</taxon>
        <taxon>Kitasatosporales</taxon>
        <taxon>Streptomycetaceae</taxon>
        <taxon>Streptomyces</taxon>
    </lineage>
</organism>